<feature type="compositionally biased region" description="Polar residues" evidence="1">
    <location>
        <begin position="1"/>
        <end position="27"/>
    </location>
</feature>
<sequence length="96" mass="10620">MKIMENTNLNNQQSGTPENDSVKLNNDTDFENPSVDPGFAESDDDSAGNEMDGREDERSGNIDSGKSIKEMREEFDQDQDAMNNKPGDGAYDPTKI</sequence>
<protein>
    <submittedName>
        <fullName evidence="2">Uncharacterized protein</fullName>
    </submittedName>
</protein>
<reference evidence="2" key="1">
    <citation type="journal article" date="2014" name="Int. J. Syst. Evol. Microbiol.">
        <title>Complete genome sequence of Corynebacterium casei LMG S-19264T (=DSM 44701T), isolated from a smear-ripened cheese.</title>
        <authorList>
            <consortium name="US DOE Joint Genome Institute (JGI-PGF)"/>
            <person name="Walter F."/>
            <person name="Albersmeier A."/>
            <person name="Kalinowski J."/>
            <person name="Ruckert C."/>
        </authorList>
    </citation>
    <scope>NUCLEOTIDE SEQUENCE</scope>
    <source>
        <strain evidence="2">CGMCC 1.15343</strain>
    </source>
</reference>
<evidence type="ECO:0000256" key="1">
    <source>
        <dbReference type="SAM" id="MobiDB-lite"/>
    </source>
</evidence>
<reference evidence="2" key="2">
    <citation type="submission" date="2020-09" db="EMBL/GenBank/DDBJ databases">
        <authorList>
            <person name="Sun Q."/>
            <person name="Zhou Y."/>
        </authorList>
    </citation>
    <scope>NUCLEOTIDE SEQUENCE</scope>
    <source>
        <strain evidence="2">CGMCC 1.15343</strain>
    </source>
</reference>
<comment type="caution">
    <text evidence="2">The sequence shown here is derived from an EMBL/GenBank/DDBJ whole genome shotgun (WGS) entry which is preliminary data.</text>
</comment>
<dbReference type="AlphaFoldDB" id="A0A916XHD6"/>
<proteinExistence type="predicted"/>
<gene>
    <name evidence="2" type="ORF">GCM10011387_26890</name>
</gene>
<accession>A0A916XHD6</accession>
<name>A0A916XHD6_9SPHI</name>
<dbReference type="Proteomes" id="UP000651668">
    <property type="component" value="Unassembled WGS sequence"/>
</dbReference>
<evidence type="ECO:0000313" key="2">
    <source>
        <dbReference type="EMBL" id="GGC71984.1"/>
    </source>
</evidence>
<keyword evidence="3" id="KW-1185">Reference proteome</keyword>
<feature type="region of interest" description="Disordered" evidence="1">
    <location>
        <begin position="1"/>
        <end position="96"/>
    </location>
</feature>
<dbReference type="EMBL" id="BMIL01000009">
    <property type="protein sequence ID" value="GGC71984.1"/>
    <property type="molecule type" value="Genomic_DNA"/>
</dbReference>
<organism evidence="2 3">
    <name type="scientific">Pedobacter quisquiliarum</name>
    <dbReference type="NCBI Taxonomy" id="1834438"/>
    <lineage>
        <taxon>Bacteria</taxon>
        <taxon>Pseudomonadati</taxon>
        <taxon>Bacteroidota</taxon>
        <taxon>Sphingobacteriia</taxon>
        <taxon>Sphingobacteriales</taxon>
        <taxon>Sphingobacteriaceae</taxon>
        <taxon>Pedobacter</taxon>
    </lineage>
</organism>
<evidence type="ECO:0000313" key="3">
    <source>
        <dbReference type="Proteomes" id="UP000651668"/>
    </source>
</evidence>
<feature type="compositionally biased region" description="Basic and acidic residues" evidence="1">
    <location>
        <begin position="51"/>
        <end position="74"/>
    </location>
</feature>